<sequence length="194" mass="21002">MARVPYLDGEDVPEAYGAVFDRNRAGATNLYGALANNPPLLDAFVDFARTCWDECGLDEPERELVALTVARQTHADYEWHQHVPLALDAGLPEADVRAVREGRYGDLGSRREALTSYAAAVATASVDDALHRALVERVDDRTVVGVTLLAAVYTGLARFLDALAVGPEESFVGWGLDGLDDGDGTELSREDLLE</sequence>
<dbReference type="Pfam" id="PF02627">
    <property type="entry name" value="CMD"/>
    <property type="match status" value="1"/>
</dbReference>
<gene>
    <name evidence="2" type="ORF">DP107_00220</name>
</gene>
<proteinExistence type="predicted"/>
<reference evidence="2 3" key="1">
    <citation type="submission" date="2018-06" db="EMBL/GenBank/DDBJ databases">
        <title>Natronomonas sp. F16-60 a new haloarchaeon isolated from a solar saltern of Isla Cristina, Huelva, Spain.</title>
        <authorList>
            <person name="Duran-Viseras A."/>
            <person name="Sanchez-Porro C."/>
            <person name="Ventosa A."/>
        </authorList>
    </citation>
    <scope>NUCLEOTIDE SEQUENCE [LARGE SCALE GENOMIC DNA]</scope>
    <source>
        <strain evidence="2 3">F16-60</strain>
    </source>
</reference>
<dbReference type="InterPro" id="IPR029032">
    <property type="entry name" value="AhpD-like"/>
</dbReference>
<dbReference type="InParanoid" id="A0A554NE37"/>
<accession>A0A554NE37</accession>
<dbReference type="Gene3D" id="1.20.1290.10">
    <property type="entry name" value="AhpD-like"/>
    <property type="match status" value="1"/>
</dbReference>
<dbReference type="EMBL" id="QMDX01000001">
    <property type="protein sequence ID" value="TSD15652.1"/>
    <property type="molecule type" value="Genomic_DNA"/>
</dbReference>
<dbReference type="PANTHER" id="PTHR34846">
    <property type="entry name" value="4-CARBOXYMUCONOLACTONE DECARBOXYLASE FAMILY PROTEIN (AFU_ORTHOLOGUE AFUA_6G11590)"/>
    <property type="match status" value="1"/>
</dbReference>
<dbReference type="Proteomes" id="UP000319894">
    <property type="component" value="Unassembled WGS sequence"/>
</dbReference>
<feature type="domain" description="Carboxymuconolactone decarboxylase-like" evidence="1">
    <location>
        <begin position="38"/>
        <end position="113"/>
    </location>
</feature>
<name>A0A554NE37_9EURY</name>
<protein>
    <submittedName>
        <fullName evidence="2">Carboxymuconolactone decarboxylase family protein</fullName>
    </submittedName>
</protein>
<evidence type="ECO:0000313" key="2">
    <source>
        <dbReference type="EMBL" id="TSD15652.1"/>
    </source>
</evidence>
<dbReference type="SUPFAM" id="SSF69118">
    <property type="entry name" value="AhpD-like"/>
    <property type="match status" value="1"/>
</dbReference>
<dbReference type="OrthoDB" id="343109at2157"/>
<dbReference type="RefSeq" id="WP_144260126.1">
    <property type="nucleotide sequence ID" value="NZ_QMDX01000001.1"/>
</dbReference>
<comment type="caution">
    <text evidence="2">The sequence shown here is derived from an EMBL/GenBank/DDBJ whole genome shotgun (WGS) entry which is preliminary data.</text>
</comment>
<keyword evidence="3" id="KW-1185">Reference proteome</keyword>
<evidence type="ECO:0000313" key="3">
    <source>
        <dbReference type="Proteomes" id="UP000319894"/>
    </source>
</evidence>
<organism evidence="2 3">
    <name type="scientific">Haloglomus irregulare</name>
    <dbReference type="NCBI Taxonomy" id="2234134"/>
    <lineage>
        <taxon>Archaea</taxon>
        <taxon>Methanobacteriati</taxon>
        <taxon>Methanobacteriota</taxon>
        <taxon>Stenosarchaea group</taxon>
        <taxon>Halobacteria</taxon>
        <taxon>Halobacteriales</taxon>
        <taxon>Natronomonadaceae</taxon>
        <taxon>Haloglomus</taxon>
    </lineage>
</organism>
<dbReference type="GO" id="GO:0051920">
    <property type="term" value="F:peroxiredoxin activity"/>
    <property type="evidence" value="ECO:0007669"/>
    <property type="project" value="InterPro"/>
</dbReference>
<evidence type="ECO:0000259" key="1">
    <source>
        <dbReference type="Pfam" id="PF02627"/>
    </source>
</evidence>
<dbReference type="PANTHER" id="PTHR34846:SF11">
    <property type="entry name" value="4-CARBOXYMUCONOLACTONE DECARBOXYLASE FAMILY PROTEIN (AFU_ORTHOLOGUE AFUA_6G11590)"/>
    <property type="match status" value="1"/>
</dbReference>
<dbReference type="InterPro" id="IPR003779">
    <property type="entry name" value="CMD-like"/>
</dbReference>
<dbReference type="AlphaFoldDB" id="A0A554NE37"/>